<keyword evidence="1" id="KW-0963">Cytoplasm</keyword>
<dbReference type="Pfam" id="PF01546">
    <property type="entry name" value="Peptidase_M20"/>
    <property type="match status" value="1"/>
</dbReference>
<keyword evidence="5" id="KW-0862">Zinc</keyword>
<dbReference type="GO" id="GO:0050897">
    <property type="term" value="F:cobalt ion binding"/>
    <property type="evidence" value="ECO:0007669"/>
    <property type="project" value="InterPro"/>
</dbReference>
<dbReference type="EMBL" id="JACHJF010000011">
    <property type="protein sequence ID" value="MBB5120361.1"/>
    <property type="molecule type" value="Genomic_DNA"/>
</dbReference>
<comment type="caution">
    <text evidence="8">The sequence shown here is derived from an EMBL/GenBank/DDBJ whole genome shotgun (WGS) entry which is preliminary data.</text>
</comment>
<dbReference type="SUPFAM" id="SSF53187">
    <property type="entry name" value="Zn-dependent exopeptidases"/>
    <property type="match status" value="1"/>
</dbReference>
<organism evidence="8 9">
    <name type="scientific">Streptomyces eurocidicus</name>
    <name type="common">Streptoverticillium eurocidicus</name>
    <dbReference type="NCBI Taxonomy" id="66423"/>
    <lineage>
        <taxon>Bacteria</taxon>
        <taxon>Bacillati</taxon>
        <taxon>Actinomycetota</taxon>
        <taxon>Actinomycetes</taxon>
        <taxon>Kitasatosporales</taxon>
        <taxon>Streptomycetaceae</taxon>
        <taxon>Streptomyces</taxon>
    </lineage>
</organism>
<dbReference type="PANTHER" id="PTHR43808:SF28">
    <property type="entry name" value="[LYSW]-LYSINE_[LYSW]-ORNITHINE HYDROLASE"/>
    <property type="match status" value="1"/>
</dbReference>
<keyword evidence="4" id="KW-0378">Hydrolase</keyword>
<keyword evidence="2" id="KW-0028">Amino-acid biosynthesis</keyword>
<dbReference type="Gene3D" id="3.40.630.10">
    <property type="entry name" value="Zn peptidases"/>
    <property type="match status" value="2"/>
</dbReference>
<protein>
    <submittedName>
        <fullName evidence="8">LysW-gamma-L-lysine carboxypeptidase</fullName>
    </submittedName>
</protein>
<dbReference type="GO" id="GO:0016811">
    <property type="term" value="F:hydrolase activity, acting on carbon-nitrogen (but not peptide) bonds, in linear amides"/>
    <property type="evidence" value="ECO:0007669"/>
    <property type="project" value="InterPro"/>
</dbReference>
<dbReference type="Proteomes" id="UP000528608">
    <property type="component" value="Unassembled WGS sequence"/>
</dbReference>
<gene>
    <name evidence="8" type="ORF">FHS36_003803</name>
</gene>
<dbReference type="GO" id="GO:0004180">
    <property type="term" value="F:carboxypeptidase activity"/>
    <property type="evidence" value="ECO:0007669"/>
    <property type="project" value="UniProtKB-KW"/>
</dbReference>
<keyword evidence="3" id="KW-0479">Metal-binding</keyword>
<evidence type="ECO:0000313" key="9">
    <source>
        <dbReference type="Proteomes" id="UP000528608"/>
    </source>
</evidence>
<evidence type="ECO:0000256" key="5">
    <source>
        <dbReference type="ARBA" id="ARBA00022833"/>
    </source>
</evidence>
<dbReference type="InterPro" id="IPR002933">
    <property type="entry name" value="Peptidase_M20"/>
</dbReference>
<dbReference type="InterPro" id="IPR050072">
    <property type="entry name" value="Peptidase_M20A"/>
</dbReference>
<dbReference type="PROSITE" id="PS00758">
    <property type="entry name" value="ARGE_DAPE_CPG2_1"/>
    <property type="match status" value="1"/>
</dbReference>
<dbReference type="NCBIfam" id="TIGR01902">
    <property type="entry name" value="dapE-lys-deAc"/>
    <property type="match status" value="1"/>
</dbReference>
<dbReference type="GO" id="GO:0008270">
    <property type="term" value="F:zinc ion binding"/>
    <property type="evidence" value="ECO:0007669"/>
    <property type="project" value="InterPro"/>
</dbReference>
<dbReference type="InterPro" id="IPR001261">
    <property type="entry name" value="ArgE/DapE_CS"/>
</dbReference>
<dbReference type="PANTHER" id="PTHR43808">
    <property type="entry name" value="ACETYLORNITHINE DEACETYLASE"/>
    <property type="match status" value="1"/>
</dbReference>
<keyword evidence="7" id="KW-0170">Cobalt</keyword>
<name>A0A7W8F4I5_STREU</name>
<dbReference type="RefSeq" id="WP_102918948.1">
    <property type="nucleotide sequence ID" value="NZ_JACHJF010000011.1"/>
</dbReference>
<dbReference type="GO" id="GO:0009085">
    <property type="term" value="P:lysine biosynthetic process"/>
    <property type="evidence" value="ECO:0007669"/>
    <property type="project" value="UniProtKB-KW"/>
</dbReference>
<dbReference type="AlphaFoldDB" id="A0A7W8F4I5"/>
<dbReference type="HAMAP" id="MF_01120">
    <property type="entry name" value="LysK"/>
    <property type="match status" value="1"/>
</dbReference>
<evidence type="ECO:0000256" key="2">
    <source>
        <dbReference type="ARBA" id="ARBA00022605"/>
    </source>
</evidence>
<reference evidence="8 9" key="1">
    <citation type="submission" date="2020-08" db="EMBL/GenBank/DDBJ databases">
        <title>Genomic Encyclopedia of Type Strains, Phase III (KMG-III): the genomes of soil and plant-associated and newly described type strains.</title>
        <authorList>
            <person name="Whitman W."/>
        </authorList>
    </citation>
    <scope>NUCLEOTIDE SEQUENCE [LARGE SCALE GENOMIC DNA]</scope>
    <source>
        <strain evidence="8 9">CECT 3259</strain>
    </source>
</reference>
<proteinExistence type="inferred from homology"/>
<evidence type="ECO:0000256" key="1">
    <source>
        <dbReference type="ARBA" id="ARBA00022490"/>
    </source>
</evidence>
<evidence type="ECO:0000313" key="8">
    <source>
        <dbReference type="EMBL" id="MBB5120361.1"/>
    </source>
</evidence>
<sequence>MTTDSSYEDAGRACARSEPYAIGLLRSMLQISSPSYGEGRLAAHLVGVMREMGFSAYVDEAGNAVGEISRGAGPTVMLLGHMDTVPGDIPVRIDCGRLYGRGAVDAKGPLAAMVCAAADAVDFRGRIVVVGAVEEETPMSRGAVHIRRTHPAPDALIIGEPSGWQTAVLGYKGKLDLRYRVECAPTHPSNPVPKASELACAAWPVLLELLGPEAGLGGFDVPGATLVSIRGDLTEAEAEFDIRTPPGYDAQGLVERLAERLPGRLEVVNSVAACRVGRTDPVVRALSAGIRAQQARPVMKVKTGTSDMNTLAEEWDVPMATYGPGDSRLDHADDEHIALSDFLRGIDVLTHALQELGERLGPRHQLSLVPTLPARPVTTTDGGSR</sequence>
<evidence type="ECO:0000256" key="4">
    <source>
        <dbReference type="ARBA" id="ARBA00022801"/>
    </source>
</evidence>
<keyword evidence="8" id="KW-0121">Carboxypeptidase</keyword>
<accession>A0A7W8F4I5</accession>
<evidence type="ECO:0000256" key="3">
    <source>
        <dbReference type="ARBA" id="ARBA00022723"/>
    </source>
</evidence>
<evidence type="ECO:0000256" key="6">
    <source>
        <dbReference type="ARBA" id="ARBA00023154"/>
    </source>
</evidence>
<dbReference type="OrthoDB" id="7055905at2"/>
<evidence type="ECO:0000256" key="7">
    <source>
        <dbReference type="ARBA" id="ARBA00023285"/>
    </source>
</evidence>
<keyword evidence="6" id="KW-0457">Lysine biosynthesis</keyword>
<keyword evidence="8" id="KW-0645">Protease</keyword>
<dbReference type="InterPro" id="IPR010175">
    <property type="entry name" value="LysK"/>
</dbReference>